<evidence type="ECO:0000313" key="3">
    <source>
        <dbReference type="EMBL" id="MCC3271087.1"/>
    </source>
</evidence>
<dbReference type="Pfam" id="PF21181">
    <property type="entry name" value="SsfX3_N"/>
    <property type="match status" value="1"/>
</dbReference>
<dbReference type="InterPro" id="IPR036514">
    <property type="entry name" value="SGNH_hydro_sf"/>
</dbReference>
<name>A0A9X1M5R7_9MICC</name>
<sequence>MKVTMITTAITSELVHGTVELETTARGLRPHRLPASVRTRFPDPQLLMAESQPSGVRLAFSTTAEQLELVTHPTRVVYLGADRPRGHVDLMVDGELVHSDTLTGGSYTEVNMSTGASRQVEGPSHTSIFSGLPAGSKVVEIWLPHNESVELVELHSDAPVKPHHSGRPVWLHHGSSISHGSNAATPSGIWPAVAAQLGGVELFNLGLGGSAVVDPFTAQVMRDTPADIISVKLGINVVNLDSMRLRSFVPAVHGFLDTIREGHPETPLLLVSPIFCGIHEDTPGPGAFDPATFGADQVKFIATGSAEGVAAGQLTLRVIREALASLAERRSEDVNLHYLDGIALYGAGDAAAHPLPDALHPDSATHWLIGERFAQYAFAGEGPFGQVGKRAVV</sequence>
<accession>A0A9X1M5R7</accession>
<dbReference type="SUPFAM" id="SSF52266">
    <property type="entry name" value="SGNH hydrolase"/>
    <property type="match status" value="1"/>
</dbReference>
<reference evidence="3" key="1">
    <citation type="submission" date="2021-10" db="EMBL/GenBank/DDBJ databases">
        <title>Novel species in genus Arthrobacter.</title>
        <authorList>
            <person name="Liu Y."/>
        </authorList>
    </citation>
    <scope>NUCLEOTIDE SEQUENCE</scope>
    <source>
        <strain evidence="3">Zg-Y809</strain>
    </source>
</reference>
<evidence type="ECO:0000259" key="1">
    <source>
        <dbReference type="Pfam" id="PF14606"/>
    </source>
</evidence>
<organism evidence="3 4">
    <name type="scientific">Arthrobacter gengyunqii</name>
    <dbReference type="NCBI Taxonomy" id="2886940"/>
    <lineage>
        <taxon>Bacteria</taxon>
        <taxon>Bacillati</taxon>
        <taxon>Actinomycetota</taxon>
        <taxon>Actinomycetes</taxon>
        <taxon>Micrococcales</taxon>
        <taxon>Micrococcaceae</taxon>
        <taxon>Arthrobacter</taxon>
    </lineage>
</organism>
<evidence type="ECO:0000313" key="4">
    <source>
        <dbReference type="Proteomes" id="UP001139264"/>
    </source>
</evidence>
<dbReference type="Proteomes" id="UP001139264">
    <property type="component" value="Unassembled WGS sequence"/>
</dbReference>
<proteinExistence type="predicted"/>
<feature type="domain" description="SsfX3-like N-terminal" evidence="2">
    <location>
        <begin position="16"/>
        <end position="146"/>
    </location>
</feature>
<dbReference type="Gene3D" id="3.40.50.1110">
    <property type="entry name" value="SGNH hydrolase"/>
    <property type="match status" value="1"/>
</dbReference>
<dbReference type="Pfam" id="PF14606">
    <property type="entry name" value="Lipase_GDSL_3"/>
    <property type="match status" value="1"/>
</dbReference>
<dbReference type="AlphaFoldDB" id="A0A9X1M5R7"/>
<feature type="domain" description="SGNH hydrolase-type esterase" evidence="1">
    <location>
        <begin position="173"/>
        <end position="272"/>
    </location>
</feature>
<comment type="caution">
    <text evidence="3">The sequence shown here is derived from an EMBL/GenBank/DDBJ whole genome shotgun (WGS) entry which is preliminary data.</text>
</comment>
<evidence type="ECO:0000259" key="2">
    <source>
        <dbReference type="Pfam" id="PF21181"/>
    </source>
</evidence>
<dbReference type="InterPro" id="IPR013830">
    <property type="entry name" value="SGNH_hydro"/>
</dbReference>
<dbReference type="RefSeq" id="WP_227909297.1">
    <property type="nucleotide sequence ID" value="NZ_CP095461.1"/>
</dbReference>
<dbReference type="Gene3D" id="2.60.120.260">
    <property type="entry name" value="Galactose-binding domain-like"/>
    <property type="match status" value="1"/>
</dbReference>
<protein>
    <submittedName>
        <fullName evidence="3">Lipase</fullName>
    </submittedName>
</protein>
<gene>
    <name evidence="3" type="ORF">LJ751_17320</name>
</gene>
<dbReference type="InterPro" id="IPR048977">
    <property type="entry name" value="SsfX3-like_N"/>
</dbReference>
<dbReference type="EMBL" id="JAJFZP010000020">
    <property type="protein sequence ID" value="MCC3271087.1"/>
    <property type="molecule type" value="Genomic_DNA"/>
</dbReference>